<feature type="compositionally biased region" description="Basic residues" evidence="1">
    <location>
        <begin position="104"/>
        <end position="124"/>
    </location>
</feature>
<name>A0A2T7D6S7_9POAL</name>
<dbReference type="Proteomes" id="UP000244336">
    <property type="component" value="Chromosome 6"/>
</dbReference>
<dbReference type="AlphaFoldDB" id="A0A2T7D6S7"/>
<evidence type="ECO:0000256" key="1">
    <source>
        <dbReference type="SAM" id="MobiDB-lite"/>
    </source>
</evidence>
<evidence type="ECO:0000313" key="3">
    <source>
        <dbReference type="Proteomes" id="UP000244336"/>
    </source>
</evidence>
<feature type="region of interest" description="Disordered" evidence="1">
    <location>
        <begin position="78"/>
        <end position="124"/>
    </location>
</feature>
<proteinExistence type="predicted"/>
<dbReference type="Gramene" id="PUZ51270">
    <property type="protein sequence ID" value="PUZ51270"/>
    <property type="gene ID" value="GQ55_6G169300"/>
</dbReference>
<evidence type="ECO:0000313" key="2">
    <source>
        <dbReference type="EMBL" id="PUZ51270.1"/>
    </source>
</evidence>
<dbReference type="EMBL" id="CM009754">
    <property type="protein sequence ID" value="PUZ51270.1"/>
    <property type="molecule type" value="Genomic_DNA"/>
</dbReference>
<gene>
    <name evidence="2" type="ORF">GQ55_6G169300</name>
</gene>
<reference evidence="2 3" key="1">
    <citation type="submission" date="2018-04" db="EMBL/GenBank/DDBJ databases">
        <title>WGS assembly of Panicum hallii var. hallii HAL2.</title>
        <authorList>
            <person name="Lovell J."/>
            <person name="Jenkins J."/>
            <person name="Lowry D."/>
            <person name="Mamidi S."/>
            <person name="Sreedasyam A."/>
            <person name="Weng X."/>
            <person name="Barry K."/>
            <person name="Bonette J."/>
            <person name="Campitelli B."/>
            <person name="Daum C."/>
            <person name="Gordon S."/>
            <person name="Gould B."/>
            <person name="Lipzen A."/>
            <person name="MacQueen A."/>
            <person name="Palacio-Mejia J."/>
            <person name="Plott C."/>
            <person name="Shakirov E."/>
            <person name="Shu S."/>
            <person name="Yoshinaga Y."/>
            <person name="Zane M."/>
            <person name="Rokhsar D."/>
            <person name="Grimwood J."/>
            <person name="Schmutz J."/>
            <person name="Juenger T."/>
        </authorList>
    </citation>
    <scope>NUCLEOTIDE SEQUENCE [LARGE SCALE GENOMIC DNA]</scope>
    <source>
        <strain evidence="3">cv. HAL2</strain>
    </source>
</reference>
<sequence length="124" mass="13378">MSVPTPKPSAQGIPNPLCRRAGLSKSISSLLQPLFETEHGVILETLPMSPGIRRAPRGSTDRTSWRAATCRCSLGGRQASTAAAGGAGPQHRTSTGTQRIRTAPCHRRRRCPRRSPGRRRRAAC</sequence>
<protein>
    <submittedName>
        <fullName evidence="2">Uncharacterized protein</fullName>
    </submittedName>
</protein>
<accession>A0A2T7D6S7</accession>
<organism evidence="2 3">
    <name type="scientific">Panicum hallii var. hallii</name>
    <dbReference type="NCBI Taxonomy" id="1504633"/>
    <lineage>
        <taxon>Eukaryota</taxon>
        <taxon>Viridiplantae</taxon>
        <taxon>Streptophyta</taxon>
        <taxon>Embryophyta</taxon>
        <taxon>Tracheophyta</taxon>
        <taxon>Spermatophyta</taxon>
        <taxon>Magnoliopsida</taxon>
        <taxon>Liliopsida</taxon>
        <taxon>Poales</taxon>
        <taxon>Poaceae</taxon>
        <taxon>PACMAD clade</taxon>
        <taxon>Panicoideae</taxon>
        <taxon>Panicodae</taxon>
        <taxon>Paniceae</taxon>
        <taxon>Panicinae</taxon>
        <taxon>Panicum</taxon>
        <taxon>Panicum sect. Panicum</taxon>
    </lineage>
</organism>
<keyword evidence="3" id="KW-1185">Reference proteome</keyword>